<dbReference type="CDD" id="cd09140">
    <property type="entry name" value="PLDc_vPLD1_2_like_bac_1"/>
    <property type="match status" value="1"/>
</dbReference>
<proteinExistence type="predicted"/>
<feature type="domain" description="PLD phosphodiesterase" evidence="12">
    <location>
        <begin position="345"/>
        <end position="372"/>
    </location>
</feature>
<keyword evidence="8" id="KW-0443">Lipid metabolism</keyword>
<dbReference type="Gene3D" id="3.30.870.10">
    <property type="entry name" value="Endonuclease Chain A"/>
    <property type="match status" value="2"/>
</dbReference>
<evidence type="ECO:0000256" key="4">
    <source>
        <dbReference type="ARBA" id="ARBA00018392"/>
    </source>
</evidence>
<dbReference type="RefSeq" id="WP_201078772.1">
    <property type="nucleotide sequence ID" value="NZ_CP067420.1"/>
</dbReference>
<feature type="domain" description="PLD phosphodiesterase" evidence="12">
    <location>
        <begin position="130"/>
        <end position="157"/>
    </location>
</feature>
<evidence type="ECO:0000256" key="9">
    <source>
        <dbReference type="ARBA" id="ARBA00029594"/>
    </source>
</evidence>
<dbReference type="PROSITE" id="PS50035">
    <property type="entry name" value="PLD"/>
    <property type="match status" value="2"/>
</dbReference>
<feature type="region of interest" description="Disordered" evidence="10">
    <location>
        <begin position="157"/>
        <end position="180"/>
    </location>
</feature>
<dbReference type="InterPro" id="IPR025202">
    <property type="entry name" value="PLD-like_dom"/>
</dbReference>
<evidence type="ECO:0000256" key="10">
    <source>
        <dbReference type="SAM" id="MobiDB-lite"/>
    </source>
</evidence>
<evidence type="ECO:0000259" key="12">
    <source>
        <dbReference type="PROSITE" id="PS50035"/>
    </source>
</evidence>
<evidence type="ECO:0000256" key="7">
    <source>
        <dbReference type="ARBA" id="ARBA00022801"/>
    </source>
</evidence>
<dbReference type="InterPro" id="IPR001736">
    <property type="entry name" value="PLipase_D/transphosphatidylase"/>
</dbReference>
<keyword evidence="11" id="KW-1133">Transmembrane helix</keyword>
<name>A0ABX7B9V6_9PROT</name>
<dbReference type="Pfam" id="PF13091">
    <property type="entry name" value="PLDc_2"/>
    <property type="match status" value="1"/>
</dbReference>
<comment type="subcellular location">
    <subcellularLocation>
        <location evidence="3">Secreted</location>
    </subcellularLocation>
</comment>
<keyword evidence="5" id="KW-0964">Secreted</keyword>
<dbReference type="SUPFAM" id="SSF56024">
    <property type="entry name" value="Phospholipase D/nuclease"/>
    <property type="match status" value="2"/>
</dbReference>
<evidence type="ECO:0000256" key="1">
    <source>
        <dbReference type="ARBA" id="ARBA00000798"/>
    </source>
</evidence>
<evidence type="ECO:0000313" key="14">
    <source>
        <dbReference type="Proteomes" id="UP000595197"/>
    </source>
</evidence>
<comment type="catalytic activity">
    <reaction evidence="1">
        <text>a 1,2-diacyl-sn-glycero-3-phosphocholine + H2O = a 1,2-diacyl-sn-glycero-3-phosphate + choline + H(+)</text>
        <dbReference type="Rhea" id="RHEA:14445"/>
        <dbReference type="ChEBI" id="CHEBI:15354"/>
        <dbReference type="ChEBI" id="CHEBI:15377"/>
        <dbReference type="ChEBI" id="CHEBI:15378"/>
        <dbReference type="ChEBI" id="CHEBI:57643"/>
        <dbReference type="ChEBI" id="CHEBI:58608"/>
        <dbReference type="EC" id="3.1.4.4"/>
    </reaction>
</comment>
<dbReference type="SMART" id="SM00155">
    <property type="entry name" value="PLDc"/>
    <property type="match status" value="2"/>
</dbReference>
<keyword evidence="14" id="KW-1185">Reference proteome</keyword>
<reference evidence="13" key="1">
    <citation type="submission" date="2021-02" db="EMBL/GenBank/DDBJ databases">
        <title>Skermanella TT6 skin isolate.</title>
        <authorList>
            <person name="Lee K."/>
            <person name="Ganzorig M."/>
        </authorList>
    </citation>
    <scope>NUCLEOTIDE SEQUENCE</scope>
    <source>
        <strain evidence="13">TT6</strain>
    </source>
</reference>
<evidence type="ECO:0000256" key="3">
    <source>
        <dbReference type="ARBA" id="ARBA00004613"/>
    </source>
</evidence>
<dbReference type="Proteomes" id="UP000595197">
    <property type="component" value="Chromosome"/>
</dbReference>
<dbReference type="Pfam" id="PF00614">
    <property type="entry name" value="PLDc"/>
    <property type="match status" value="1"/>
</dbReference>
<gene>
    <name evidence="13" type="ORF">IGS68_08075</name>
</gene>
<evidence type="ECO:0000256" key="5">
    <source>
        <dbReference type="ARBA" id="ARBA00022525"/>
    </source>
</evidence>
<dbReference type="PANTHER" id="PTHR18896">
    <property type="entry name" value="PHOSPHOLIPASE D"/>
    <property type="match status" value="1"/>
</dbReference>
<keyword evidence="6" id="KW-0677">Repeat</keyword>
<sequence>MSVTRPILVPGRTCWRTEKANRLALIIDACDYFAAAKSAIARARHSIYMIGWDFDLRLKLDQGNPDVEEPDELGAFLKHTVNSRPGLQAYILKWDMALLFTLSRQILPILALDLMTQRRIHFRLDAQHPAGAAHHQKIIVIDDALAFCGGIDMTDSRWDTRDHAPDDEHRRLPDGSPYGPFHDVTTAVDGEAARALGELARERWFRATGARLPPPPPGELDPWPDRLKVTLRDIPISIARTSPRHGKFEEVREIERLYLAALMAAKHTVYMESQYMASHAIRDAIIKRLREPDGPEIVIVNPMTADGWLEQSAMDTARSLMVRQIREEDRHGRFRIYYPVNAAGTDIYVHAKVVAVDDWFLRVGSSNLNNRSMGFDTECDLAIEAIEGDDAADRIRETVTAFRNDLIAEHLDVSIATVEERFAAGQSLIEVIDGLRAEEGRTLVPLKIEELNEVQEQVVEARLLDPERPKQIERTLTHVVKRYATRPNLAALGAAAGLGIAAIAGSRLYARRFTARRTKDR</sequence>
<dbReference type="EMBL" id="CP067420">
    <property type="protein sequence ID" value="QQP91154.1"/>
    <property type="molecule type" value="Genomic_DNA"/>
</dbReference>
<evidence type="ECO:0000256" key="6">
    <source>
        <dbReference type="ARBA" id="ARBA00022737"/>
    </source>
</evidence>
<dbReference type="InterPro" id="IPR015679">
    <property type="entry name" value="PLipase_D_fam"/>
</dbReference>
<dbReference type="PANTHER" id="PTHR18896:SF76">
    <property type="entry name" value="PHOSPHOLIPASE"/>
    <property type="match status" value="1"/>
</dbReference>
<comment type="function">
    <text evidence="2">Could be a virulence factor.</text>
</comment>
<keyword evidence="11" id="KW-0472">Membrane</keyword>
<feature type="transmembrane region" description="Helical" evidence="11">
    <location>
        <begin position="489"/>
        <end position="510"/>
    </location>
</feature>
<accession>A0ABX7B9V6</accession>
<evidence type="ECO:0000256" key="8">
    <source>
        <dbReference type="ARBA" id="ARBA00023098"/>
    </source>
</evidence>
<dbReference type="CDD" id="cd09143">
    <property type="entry name" value="PLDc_vPLD1_2_like_bac_2"/>
    <property type="match status" value="1"/>
</dbReference>
<organism evidence="13 14">
    <name type="scientific">Skermanella cutis</name>
    <dbReference type="NCBI Taxonomy" id="2775420"/>
    <lineage>
        <taxon>Bacteria</taxon>
        <taxon>Pseudomonadati</taxon>
        <taxon>Pseudomonadota</taxon>
        <taxon>Alphaproteobacteria</taxon>
        <taxon>Rhodospirillales</taxon>
        <taxon>Azospirillaceae</taxon>
        <taxon>Skermanella</taxon>
    </lineage>
</organism>
<keyword evidence="7" id="KW-0378">Hydrolase</keyword>
<evidence type="ECO:0000313" key="13">
    <source>
        <dbReference type="EMBL" id="QQP91154.1"/>
    </source>
</evidence>
<evidence type="ECO:0000256" key="2">
    <source>
        <dbReference type="ARBA" id="ARBA00003145"/>
    </source>
</evidence>
<evidence type="ECO:0000256" key="11">
    <source>
        <dbReference type="SAM" id="Phobius"/>
    </source>
</evidence>
<keyword evidence="11" id="KW-0812">Transmembrane</keyword>
<protein>
    <recommendedName>
        <fullName evidence="4">Phospholipase D</fullName>
    </recommendedName>
    <alternativeName>
        <fullName evidence="9">Choline phosphatase</fullName>
    </alternativeName>
</protein>
<feature type="compositionally biased region" description="Basic and acidic residues" evidence="10">
    <location>
        <begin position="157"/>
        <end position="173"/>
    </location>
</feature>